<dbReference type="Proteomes" id="UP000807306">
    <property type="component" value="Unassembled WGS sequence"/>
</dbReference>
<evidence type="ECO:0000313" key="1">
    <source>
        <dbReference type="EMBL" id="KAF9532618.1"/>
    </source>
</evidence>
<proteinExistence type="predicted"/>
<sequence>MSISKVIKIAAFLPPEVITELNHLDPFISSNRYILKIDLEMDDISDRHVLEPIKNIETELAALQAEQSAHQIRATSITSEMDQGSGNNRVLRKIPRSRKARKELLIRRLCEIVAADRELPREARIDAIEIGPEPYRPYYQAIDGLSPKHVKLTAGFEGAVMFDDIESFFYPWDDIESAVISGEAEGWWLESFRTPKGETQNPDSTCAYPEFITRIKSLTLHYCEGFNFSARYLPVQMVNFKIVGIDALSTFCRAFERIPGLSERLQRLHLTSNRGCFEWVYFRQCLRECSSISYLFLALGDDEKYYNARPSPVRDNDTKLLSSFPPFVETLSFHCSTSHEMLVDLDSWIDATSQSGWLPQLKEITIQSNGPQLDRLPGEEIPKVSPERRNLFQRKIDRIYINLQSRSPPVVILP</sequence>
<name>A0A9P6EPN2_9AGAR</name>
<evidence type="ECO:0000313" key="2">
    <source>
        <dbReference type="Proteomes" id="UP000807306"/>
    </source>
</evidence>
<reference evidence="1" key="1">
    <citation type="submission" date="2020-11" db="EMBL/GenBank/DDBJ databases">
        <authorList>
            <consortium name="DOE Joint Genome Institute"/>
            <person name="Ahrendt S."/>
            <person name="Riley R."/>
            <person name="Andreopoulos W."/>
            <person name="Labutti K."/>
            <person name="Pangilinan J."/>
            <person name="Ruiz-Duenas F.J."/>
            <person name="Barrasa J.M."/>
            <person name="Sanchez-Garcia M."/>
            <person name="Camarero S."/>
            <person name="Miyauchi S."/>
            <person name="Serrano A."/>
            <person name="Linde D."/>
            <person name="Babiker R."/>
            <person name="Drula E."/>
            <person name="Ayuso-Fernandez I."/>
            <person name="Pacheco R."/>
            <person name="Padilla G."/>
            <person name="Ferreira P."/>
            <person name="Barriuso J."/>
            <person name="Kellner H."/>
            <person name="Castanera R."/>
            <person name="Alfaro M."/>
            <person name="Ramirez L."/>
            <person name="Pisabarro A.G."/>
            <person name="Kuo A."/>
            <person name="Tritt A."/>
            <person name="Lipzen A."/>
            <person name="He G."/>
            <person name="Yan M."/>
            <person name="Ng V."/>
            <person name="Cullen D."/>
            <person name="Martin F."/>
            <person name="Rosso M.-N."/>
            <person name="Henrissat B."/>
            <person name="Hibbett D."/>
            <person name="Martinez A.T."/>
            <person name="Grigoriev I.V."/>
        </authorList>
    </citation>
    <scope>NUCLEOTIDE SEQUENCE</scope>
    <source>
        <strain evidence="1">CBS 506.95</strain>
    </source>
</reference>
<protein>
    <submittedName>
        <fullName evidence="1">Uncharacterized protein</fullName>
    </submittedName>
</protein>
<gene>
    <name evidence="1" type="ORF">CPB83DRAFT_847077</name>
</gene>
<accession>A0A9P6EPN2</accession>
<comment type="caution">
    <text evidence="1">The sequence shown here is derived from an EMBL/GenBank/DDBJ whole genome shotgun (WGS) entry which is preliminary data.</text>
</comment>
<dbReference type="OrthoDB" id="3267648at2759"/>
<dbReference type="EMBL" id="MU157831">
    <property type="protein sequence ID" value="KAF9532618.1"/>
    <property type="molecule type" value="Genomic_DNA"/>
</dbReference>
<dbReference type="AlphaFoldDB" id="A0A9P6EPN2"/>
<keyword evidence="2" id="KW-1185">Reference proteome</keyword>
<organism evidence="1 2">
    <name type="scientific">Crepidotus variabilis</name>
    <dbReference type="NCBI Taxonomy" id="179855"/>
    <lineage>
        <taxon>Eukaryota</taxon>
        <taxon>Fungi</taxon>
        <taxon>Dikarya</taxon>
        <taxon>Basidiomycota</taxon>
        <taxon>Agaricomycotina</taxon>
        <taxon>Agaricomycetes</taxon>
        <taxon>Agaricomycetidae</taxon>
        <taxon>Agaricales</taxon>
        <taxon>Agaricineae</taxon>
        <taxon>Crepidotaceae</taxon>
        <taxon>Crepidotus</taxon>
    </lineage>
</organism>